<protein>
    <submittedName>
        <fullName evidence="5">M20/M25/M40 family metallo-hydrolase</fullName>
    </submittedName>
</protein>
<dbReference type="PANTHER" id="PTHR43270">
    <property type="entry name" value="BETA-ALA-HIS DIPEPTIDASE"/>
    <property type="match status" value="1"/>
</dbReference>
<comment type="caution">
    <text evidence="5">The sequence shown here is derived from an EMBL/GenBank/DDBJ whole genome shotgun (WGS) entry which is preliminary data.</text>
</comment>
<keyword evidence="2" id="KW-0479">Metal-binding</keyword>
<gene>
    <name evidence="5" type="ORF">FKY71_00130</name>
</gene>
<dbReference type="STRING" id="1260251.SPISAL_06075"/>
<dbReference type="SUPFAM" id="SSF53187">
    <property type="entry name" value="Zn-dependent exopeptidases"/>
    <property type="match status" value="1"/>
</dbReference>
<dbReference type="EMBL" id="VIFK01000001">
    <property type="protein sequence ID" value="TQF01025.1"/>
    <property type="molecule type" value="Genomic_DNA"/>
</dbReference>
<evidence type="ECO:0000313" key="6">
    <source>
        <dbReference type="Proteomes" id="UP000315400"/>
    </source>
</evidence>
<keyword evidence="1" id="KW-0645">Protease</keyword>
<organism evidence="5 6">
    <name type="scientific">Spiribacter salinus</name>
    <dbReference type="NCBI Taxonomy" id="1335746"/>
    <lineage>
        <taxon>Bacteria</taxon>
        <taxon>Pseudomonadati</taxon>
        <taxon>Pseudomonadota</taxon>
        <taxon>Gammaproteobacteria</taxon>
        <taxon>Chromatiales</taxon>
        <taxon>Ectothiorhodospiraceae</taxon>
        <taxon>Spiribacter</taxon>
    </lineage>
</organism>
<evidence type="ECO:0000256" key="1">
    <source>
        <dbReference type="ARBA" id="ARBA00022670"/>
    </source>
</evidence>
<dbReference type="PANTHER" id="PTHR43270:SF4">
    <property type="entry name" value="CARNOSINE DIPEPTIDASE 2, ISOFORM A"/>
    <property type="match status" value="1"/>
</dbReference>
<dbReference type="Proteomes" id="UP000315400">
    <property type="component" value="Unassembled WGS sequence"/>
</dbReference>
<dbReference type="InterPro" id="IPR051458">
    <property type="entry name" value="Cyt/Met_Dipeptidase"/>
</dbReference>
<dbReference type="Pfam" id="PF01546">
    <property type="entry name" value="Peptidase_M20"/>
    <property type="match status" value="1"/>
</dbReference>
<dbReference type="GO" id="GO:0046872">
    <property type="term" value="F:metal ion binding"/>
    <property type="evidence" value="ECO:0007669"/>
    <property type="project" value="UniProtKB-KW"/>
</dbReference>
<dbReference type="Pfam" id="PF07687">
    <property type="entry name" value="M20_dimer"/>
    <property type="match status" value="1"/>
</dbReference>
<evidence type="ECO:0000313" key="5">
    <source>
        <dbReference type="EMBL" id="TQF01025.1"/>
    </source>
</evidence>
<dbReference type="Gene3D" id="3.40.630.10">
    <property type="entry name" value="Zn peptidases"/>
    <property type="match status" value="1"/>
</dbReference>
<evidence type="ECO:0000259" key="4">
    <source>
        <dbReference type="Pfam" id="PF07687"/>
    </source>
</evidence>
<dbReference type="Gene3D" id="3.30.70.360">
    <property type="match status" value="1"/>
</dbReference>
<name>A0A540VW77_9GAMM</name>
<dbReference type="GO" id="GO:0008233">
    <property type="term" value="F:peptidase activity"/>
    <property type="evidence" value="ECO:0007669"/>
    <property type="project" value="UniProtKB-KW"/>
</dbReference>
<dbReference type="InterPro" id="IPR011650">
    <property type="entry name" value="Peptidase_M20_dimer"/>
</dbReference>
<keyword evidence="3 5" id="KW-0378">Hydrolase</keyword>
<proteinExistence type="predicted"/>
<feature type="domain" description="Peptidase M20 dimerisation" evidence="4">
    <location>
        <begin position="207"/>
        <end position="367"/>
    </location>
</feature>
<dbReference type="GO" id="GO:0006508">
    <property type="term" value="P:proteolysis"/>
    <property type="evidence" value="ECO:0007669"/>
    <property type="project" value="UniProtKB-KW"/>
</dbReference>
<evidence type="ECO:0000256" key="2">
    <source>
        <dbReference type="ARBA" id="ARBA00022723"/>
    </source>
</evidence>
<dbReference type="InterPro" id="IPR002933">
    <property type="entry name" value="Peptidase_M20"/>
</dbReference>
<sequence length="473" mass="49957">MTQTLNLTEAQAAVDAAWQDDILPALEAFIRIPAKSPAFDSDWARNGQLDAAVALAEDWCRQTAPPGSAIEVIRLPGRTPVLWIDIPGTGPGETLLYGHLDKQPEATGWDADKGPWTPVIEGDRLYGRGAADDGYALFASLQAVRLLHDQGVAHPRCMLLIETAEESGSPDLPAYLDHLAGRLGNPGLVVCLDSGCADYDRLWVTTSLRGMAAGDLTVKVLEQGVHSGDAGGVVPSSFRIARQLLARIEDGATGAIQLPALAADIPEERREQAHRAAEVIGDALAAKYPWAGETQANASAPSELVLNRTWRPALEVIGADDIPPSAEAGNVLRPQTTLRLSLRLPPTVDGQTATQAMADALTREPPQQASVSFRAGGSANGWNAPPFAGWLGDSLEKSAQAWFGQSAVFMGEGGSIPLMNLLGARFPEARFLVTGVLGPGSNAHGPNEFLHLPMARRLTGVVAEALAAQATKT</sequence>
<evidence type="ECO:0000256" key="3">
    <source>
        <dbReference type="ARBA" id="ARBA00022801"/>
    </source>
</evidence>
<accession>A0A540VW77</accession>
<reference evidence="5 6" key="1">
    <citation type="submission" date="2019-06" db="EMBL/GenBank/DDBJ databases">
        <title>Metagenome assembled Genome of Spiribacter salinus SL48-SHIP from the microbial mat of Salt Lake 48 (Novosibirsk region, Russia).</title>
        <authorList>
            <person name="Shipova A."/>
            <person name="Rozanov A.S."/>
            <person name="Bryanskaya A.V."/>
            <person name="Peltek S.E."/>
        </authorList>
    </citation>
    <scope>NUCLEOTIDE SEQUENCE [LARGE SCALE GENOMIC DNA]</scope>
    <source>
        <strain evidence="5">SL48-SHIP-2</strain>
    </source>
</reference>
<dbReference type="AlphaFoldDB" id="A0A540VW77"/>